<dbReference type="PANTHER" id="PTHR22916:SF51">
    <property type="entry name" value="GLYCOSYLTRANSFERASE EPSH-RELATED"/>
    <property type="match status" value="1"/>
</dbReference>
<dbReference type="AlphaFoldDB" id="A0A318EYH2"/>
<dbReference type="EMBL" id="QICS01000003">
    <property type="protein sequence ID" value="PXV91852.1"/>
    <property type="molecule type" value="Genomic_DNA"/>
</dbReference>
<dbReference type="PANTHER" id="PTHR22916">
    <property type="entry name" value="GLYCOSYLTRANSFERASE"/>
    <property type="match status" value="1"/>
</dbReference>
<dbReference type="CDD" id="cd00761">
    <property type="entry name" value="Glyco_tranf_GTA_type"/>
    <property type="match status" value="1"/>
</dbReference>
<sequence>MVKVSIIVPIYNVEQYLEKCLQSLVNQTLEDIEIILVNDASPDHSDVIMKKYAERYSKIINVFLKENLCQGGARNKGVEQASGEYITFVDSDDYLDLNFCEKMYQEANRTNSDLAYGSYYVVNEKGDIANERLIYPVEFSGTITDGKKCGLINKGAFPWGKLFKTKIWKDNKIEFPQHLKYEDAPTIPVFFMYAKMCCYVEDSHYYYLKRANSVMNAKNGEHHKDAQKTALIFLERMKERGFYKKYQEAVDQCVVERYYSVYLRRCLTMYDEVPYDNIKTTQKNILAWYPNYKENKYYYSFVGEDRMRMGISEISPELAYVWDKSYCKLMNRDNEVNRAWYLPFYQKNREKIKQCFEKYAPNNKIYVSGNKGKKEAFLFYISQEFPEIQFIEIIDEHAATDCAIGVNPSACLEVINLLKESQLQIPLINLEDYLNDYITI</sequence>
<reference evidence="4 5" key="1">
    <citation type="submission" date="2018-05" db="EMBL/GenBank/DDBJ databases">
        <title>Genomic Encyclopedia of Type Strains, Phase IV (KMG-IV): sequencing the most valuable type-strain genomes for metagenomic binning, comparative biology and taxonomic classification.</title>
        <authorList>
            <person name="Goeker M."/>
        </authorList>
    </citation>
    <scope>NUCLEOTIDE SEQUENCE [LARGE SCALE GENOMIC DNA]</scope>
    <source>
        <strain evidence="4 5">DSM 28816</strain>
    </source>
</reference>
<gene>
    <name evidence="4" type="ORF">C8E03_103423</name>
</gene>
<protein>
    <submittedName>
        <fullName evidence="4">Glycosyl transferase family 2</fullName>
    </submittedName>
</protein>
<dbReference type="SUPFAM" id="SSF53448">
    <property type="entry name" value="Nucleotide-diphospho-sugar transferases"/>
    <property type="match status" value="1"/>
</dbReference>
<name>A0A318EYH2_9FIRM</name>
<evidence type="ECO:0000313" key="5">
    <source>
        <dbReference type="Proteomes" id="UP000247523"/>
    </source>
</evidence>
<keyword evidence="2 4" id="KW-0808">Transferase</keyword>
<dbReference type="Gene3D" id="3.90.550.10">
    <property type="entry name" value="Spore Coat Polysaccharide Biosynthesis Protein SpsA, Chain A"/>
    <property type="match status" value="1"/>
</dbReference>
<evidence type="ECO:0000256" key="1">
    <source>
        <dbReference type="ARBA" id="ARBA00022676"/>
    </source>
</evidence>
<dbReference type="InterPro" id="IPR001173">
    <property type="entry name" value="Glyco_trans_2-like"/>
</dbReference>
<keyword evidence="1" id="KW-0328">Glycosyltransferase</keyword>
<dbReference type="Pfam" id="PF00535">
    <property type="entry name" value="Glycos_transf_2"/>
    <property type="match status" value="1"/>
</dbReference>
<dbReference type="RefSeq" id="WP_110290917.1">
    <property type="nucleotide sequence ID" value="NZ_QICS01000003.1"/>
</dbReference>
<evidence type="ECO:0000259" key="3">
    <source>
        <dbReference type="Pfam" id="PF00535"/>
    </source>
</evidence>
<comment type="caution">
    <text evidence="4">The sequence shown here is derived from an EMBL/GenBank/DDBJ whole genome shotgun (WGS) entry which is preliminary data.</text>
</comment>
<dbReference type="Proteomes" id="UP000247523">
    <property type="component" value="Unassembled WGS sequence"/>
</dbReference>
<feature type="domain" description="Glycosyltransferase 2-like" evidence="3">
    <location>
        <begin position="5"/>
        <end position="135"/>
    </location>
</feature>
<organism evidence="4 5">
    <name type="scientific">Lachnotalea glycerini</name>
    <dbReference type="NCBI Taxonomy" id="1763509"/>
    <lineage>
        <taxon>Bacteria</taxon>
        <taxon>Bacillati</taxon>
        <taxon>Bacillota</taxon>
        <taxon>Clostridia</taxon>
        <taxon>Lachnospirales</taxon>
        <taxon>Lachnospiraceae</taxon>
        <taxon>Lachnotalea</taxon>
    </lineage>
</organism>
<dbReference type="InterPro" id="IPR029044">
    <property type="entry name" value="Nucleotide-diphossugar_trans"/>
</dbReference>
<dbReference type="GO" id="GO:0016757">
    <property type="term" value="F:glycosyltransferase activity"/>
    <property type="evidence" value="ECO:0007669"/>
    <property type="project" value="UniProtKB-KW"/>
</dbReference>
<evidence type="ECO:0000256" key="2">
    <source>
        <dbReference type="ARBA" id="ARBA00022679"/>
    </source>
</evidence>
<proteinExistence type="predicted"/>
<accession>A0A318EYH2</accession>
<evidence type="ECO:0000313" key="4">
    <source>
        <dbReference type="EMBL" id="PXV91852.1"/>
    </source>
</evidence>